<reference evidence="2 3" key="1">
    <citation type="journal article" date="2012" name="J. Bacteriol.">
        <title>Draft Genome Sequences of Four Axenic Mycoplasma genitalium Strains Isolated from Denmark, Japan, and Australia.</title>
        <authorList>
            <person name="McGowin C.L."/>
            <person name="Ma L."/>
            <person name="Jensen J.S."/>
            <person name="Mancuso M.M."/>
            <person name="Hamasuna R."/>
            <person name="Adegboye D."/>
            <person name="Martin D.H."/>
        </authorList>
    </citation>
    <scope>NUCLEOTIDE SEQUENCE [LARGE SCALE GENOMIC DNA]</scope>
    <source>
        <strain evidence="2 3">M6320</strain>
    </source>
</reference>
<dbReference type="PANTHER" id="PTHR22603">
    <property type="entry name" value="CHOLINE/ETHANOALAMINE KINASE"/>
    <property type="match status" value="1"/>
</dbReference>
<dbReference type="RefSeq" id="WP_009885813.1">
    <property type="nucleotide sequence ID" value="NC_018497.1"/>
</dbReference>
<dbReference type="SUPFAM" id="SSF56112">
    <property type="entry name" value="Protein kinase-like (PK-like)"/>
    <property type="match status" value="1"/>
</dbReference>
<dbReference type="GO" id="GO:0016301">
    <property type="term" value="F:kinase activity"/>
    <property type="evidence" value="ECO:0007669"/>
    <property type="project" value="UniProtKB-KW"/>
</dbReference>
<dbReference type="EMBL" id="CP003772">
    <property type="protein sequence ID" value="AFQ04189.1"/>
    <property type="molecule type" value="Genomic_DNA"/>
</dbReference>
<dbReference type="PANTHER" id="PTHR22603:SF66">
    <property type="entry name" value="ETHANOLAMINE KINASE"/>
    <property type="match status" value="1"/>
</dbReference>
<dbReference type="SMR" id="A0ABC7ZJ96"/>
<keyword evidence="2" id="KW-0418">Kinase</keyword>
<dbReference type="Pfam" id="PF01636">
    <property type="entry name" value="APH"/>
    <property type="match status" value="1"/>
</dbReference>
<proteinExistence type="predicted"/>
<feature type="domain" description="Aminoglycoside phosphotransferase" evidence="1">
    <location>
        <begin position="24"/>
        <end position="214"/>
    </location>
</feature>
<protein>
    <submittedName>
        <fullName evidence="2">Choline/ethanolamine kinase</fullName>
    </submittedName>
</protein>
<evidence type="ECO:0000313" key="2">
    <source>
        <dbReference type="EMBL" id="AFQ04189.1"/>
    </source>
</evidence>
<dbReference type="AlphaFoldDB" id="A0ABC7ZJ96"/>
<dbReference type="Gene3D" id="3.30.200.20">
    <property type="entry name" value="Phosphorylase Kinase, domain 1"/>
    <property type="match status" value="1"/>
</dbReference>
<dbReference type="Proteomes" id="UP000005254">
    <property type="component" value="Chromosome"/>
</dbReference>
<dbReference type="GeneID" id="99647256"/>
<dbReference type="Gene3D" id="3.90.1200.10">
    <property type="match status" value="1"/>
</dbReference>
<evidence type="ECO:0000259" key="1">
    <source>
        <dbReference type="Pfam" id="PF01636"/>
    </source>
</evidence>
<dbReference type="KEGG" id="mgx:CM1_02165"/>
<dbReference type="InterPro" id="IPR011009">
    <property type="entry name" value="Kinase-like_dom_sf"/>
</dbReference>
<organism evidence="2 3">
    <name type="scientific">Mycoplasmoides genitalium M6320</name>
    <dbReference type="NCBI Taxonomy" id="662945"/>
    <lineage>
        <taxon>Bacteria</taxon>
        <taxon>Bacillati</taxon>
        <taxon>Mycoplasmatota</taxon>
        <taxon>Mycoplasmoidales</taxon>
        <taxon>Mycoplasmoidaceae</taxon>
        <taxon>Mycoplasmoides</taxon>
    </lineage>
</organism>
<gene>
    <name evidence="2" type="ORF">CM1_02165</name>
</gene>
<name>A0ABC7ZJ96_MYCGT</name>
<dbReference type="InterPro" id="IPR002575">
    <property type="entry name" value="Aminoglycoside_PTrfase"/>
</dbReference>
<keyword evidence="2" id="KW-0808">Transferase</keyword>
<evidence type="ECO:0000313" key="3">
    <source>
        <dbReference type="Proteomes" id="UP000005254"/>
    </source>
</evidence>
<accession>A0ABC7ZJ96</accession>
<sequence length="280" mass="33367">MDLKKAVAFLCEKLQVVETDIFKIEQIHSGFTNFSFFCELKDHSKFQIRLSRKDVILDRRNEQIILQLVEPFFSNPFVYFDVTTGNAIKRWIEGTQPKRATDLFLCRLVESLKKVHSVDWKPFANELLIFDPLVYFEKTKLSAFYKRLYLNLTKKHIDIPKTLCHHDATFDNLVWTPKKQVILIDFEWSCVDNPYYEIANIIREELTIETANKLIDIYGGLKRKLVFETVIYVLLFAFQWTEIMPQTEAILNYRKWVEKRLEYFLKALFPSIWKQAQKNS</sequence>